<evidence type="ECO:0000313" key="1">
    <source>
        <dbReference type="Proteomes" id="UP000095283"/>
    </source>
</evidence>
<dbReference type="SUPFAM" id="SSF50494">
    <property type="entry name" value="Trypsin-like serine proteases"/>
    <property type="match status" value="1"/>
</dbReference>
<dbReference type="WBParaSite" id="Hba_08630">
    <property type="protein sequence ID" value="Hba_08630"/>
    <property type="gene ID" value="Hba_08630"/>
</dbReference>
<dbReference type="AlphaFoldDB" id="A0A1I7WTW9"/>
<accession>A0A1I7WTW9</accession>
<proteinExistence type="predicted"/>
<protein>
    <submittedName>
        <fullName evidence="2">Peptidase S1 domain-containing protein</fullName>
    </submittedName>
</protein>
<organism evidence="1 2">
    <name type="scientific">Heterorhabditis bacteriophora</name>
    <name type="common">Entomopathogenic nematode worm</name>
    <dbReference type="NCBI Taxonomy" id="37862"/>
    <lineage>
        <taxon>Eukaryota</taxon>
        <taxon>Metazoa</taxon>
        <taxon>Ecdysozoa</taxon>
        <taxon>Nematoda</taxon>
        <taxon>Chromadorea</taxon>
        <taxon>Rhabditida</taxon>
        <taxon>Rhabditina</taxon>
        <taxon>Rhabditomorpha</taxon>
        <taxon>Strongyloidea</taxon>
        <taxon>Heterorhabditidae</taxon>
        <taxon>Heterorhabditis</taxon>
    </lineage>
</organism>
<evidence type="ECO:0000313" key="2">
    <source>
        <dbReference type="WBParaSite" id="Hba_08630"/>
    </source>
</evidence>
<dbReference type="InterPro" id="IPR043504">
    <property type="entry name" value="Peptidase_S1_PA_chymotrypsin"/>
</dbReference>
<reference evidence="2" key="1">
    <citation type="submission" date="2016-11" db="UniProtKB">
        <authorList>
            <consortium name="WormBaseParasite"/>
        </authorList>
    </citation>
    <scope>IDENTIFICATION</scope>
</reference>
<dbReference type="Proteomes" id="UP000095283">
    <property type="component" value="Unplaced"/>
</dbReference>
<dbReference type="Gene3D" id="2.40.10.10">
    <property type="entry name" value="Trypsin-like serine proteases"/>
    <property type="match status" value="1"/>
</dbReference>
<sequence length="43" mass="4774">MFFLCVLVMIRHQPSNRVVACTGTIVSPSIIITSSRCFDSNTK</sequence>
<name>A0A1I7WTW9_HETBA</name>
<keyword evidence="1" id="KW-1185">Reference proteome</keyword>
<dbReference type="InterPro" id="IPR009003">
    <property type="entry name" value="Peptidase_S1_PA"/>
</dbReference>